<dbReference type="InterPro" id="IPR000515">
    <property type="entry name" value="MetI-like"/>
</dbReference>
<evidence type="ECO:0000313" key="10">
    <source>
        <dbReference type="Proteomes" id="UP000254060"/>
    </source>
</evidence>
<dbReference type="AlphaFoldDB" id="A0A377FV15"/>
<dbReference type="STRING" id="1397694.GCA_000702585_02516"/>
<feature type="transmembrane region" description="Helical" evidence="7">
    <location>
        <begin position="173"/>
        <end position="191"/>
    </location>
</feature>
<feature type="transmembrane region" description="Helical" evidence="7">
    <location>
        <begin position="133"/>
        <end position="153"/>
    </location>
</feature>
<dbReference type="EMBL" id="UGGP01000001">
    <property type="protein sequence ID" value="STO08650.1"/>
    <property type="molecule type" value="Genomic_DNA"/>
</dbReference>
<dbReference type="SUPFAM" id="SSF161098">
    <property type="entry name" value="MetI-like"/>
    <property type="match status" value="1"/>
</dbReference>
<keyword evidence="3" id="KW-1003">Cell membrane</keyword>
<dbReference type="PANTHER" id="PTHR43163:SF6">
    <property type="entry name" value="DIPEPTIDE TRANSPORT SYSTEM PERMEASE PROTEIN DPPB-RELATED"/>
    <property type="match status" value="1"/>
</dbReference>
<dbReference type="PROSITE" id="PS50928">
    <property type="entry name" value="ABC_TM1"/>
    <property type="match status" value="1"/>
</dbReference>
<dbReference type="Proteomes" id="UP000254060">
    <property type="component" value="Unassembled WGS sequence"/>
</dbReference>
<keyword evidence="2 7" id="KW-0813">Transport</keyword>
<feature type="transmembrane region" description="Helical" evidence="7">
    <location>
        <begin position="227"/>
        <end position="252"/>
    </location>
</feature>
<evidence type="ECO:0000256" key="5">
    <source>
        <dbReference type="ARBA" id="ARBA00022989"/>
    </source>
</evidence>
<dbReference type="Pfam" id="PF00528">
    <property type="entry name" value="BPD_transp_1"/>
    <property type="match status" value="1"/>
</dbReference>
<evidence type="ECO:0000256" key="3">
    <source>
        <dbReference type="ARBA" id="ARBA00022475"/>
    </source>
</evidence>
<dbReference type="CDD" id="cd06261">
    <property type="entry name" value="TM_PBP2"/>
    <property type="match status" value="1"/>
</dbReference>
<evidence type="ECO:0000256" key="2">
    <source>
        <dbReference type="ARBA" id="ARBA00022448"/>
    </source>
</evidence>
<evidence type="ECO:0000256" key="4">
    <source>
        <dbReference type="ARBA" id="ARBA00022692"/>
    </source>
</evidence>
<organism evidence="9 10">
    <name type="scientific">Exiguobacterium aurantiacum</name>
    <dbReference type="NCBI Taxonomy" id="33987"/>
    <lineage>
        <taxon>Bacteria</taxon>
        <taxon>Bacillati</taxon>
        <taxon>Bacillota</taxon>
        <taxon>Bacilli</taxon>
        <taxon>Bacillales</taxon>
        <taxon>Bacillales Family XII. Incertae Sedis</taxon>
        <taxon>Exiguobacterium</taxon>
    </lineage>
</organism>
<dbReference type="GO" id="GO:0055085">
    <property type="term" value="P:transmembrane transport"/>
    <property type="evidence" value="ECO:0007669"/>
    <property type="project" value="InterPro"/>
</dbReference>
<accession>A0A377FV15</accession>
<dbReference type="Gene3D" id="1.10.3720.10">
    <property type="entry name" value="MetI-like"/>
    <property type="match status" value="1"/>
</dbReference>
<dbReference type="GO" id="GO:0005886">
    <property type="term" value="C:plasma membrane"/>
    <property type="evidence" value="ECO:0007669"/>
    <property type="project" value="UniProtKB-SubCell"/>
</dbReference>
<evidence type="ECO:0000313" key="9">
    <source>
        <dbReference type="EMBL" id="STO08650.1"/>
    </source>
</evidence>
<dbReference type="InterPro" id="IPR045621">
    <property type="entry name" value="BPD_transp_1_N"/>
</dbReference>
<dbReference type="RefSeq" id="WP_115336704.1">
    <property type="nucleotide sequence ID" value="NZ_UGGP01000001.1"/>
</dbReference>
<feature type="transmembrane region" description="Helical" evidence="7">
    <location>
        <begin position="9"/>
        <end position="27"/>
    </location>
</feature>
<reference evidence="9 10" key="1">
    <citation type="submission" date="2018-06" db="EMBL/GenBank/DDBJ databases">
        <authorList>
            <consortium name="Pathogen Informatics"/>
            <person name="Doyle S."/>
        </authorList>
    </citation>
    <scope>NUCLEOTIDE SEQUENCE [LARGE SCALE GENOMIC DNA]</scope>
    <source>
        <strain evidence="9 10">NCTC13163</strain>
    </source>
</reference>
<dbReference type="InterPro" id="IPR035906">
    <property type="entry name" value="MetI-like_sf"/>
</dbReference>
<evidence type="ECO:0000259" key="8">
    <source>
        <dbReference type="PROSITE" id="PS50928"/>
    </source>
</evidence>
<evidence type="ECO:0000256" key="1">
    <source>
        <dbReference type="ARBA" id="ARBA00004651"/>
    </source>
</evidence>
<sequence>MGRYLLQRLTYGLITFFLIATFTFFLMDLLPGSPYQNQEKLTDTQIQILNERYGLNDPLPVRYATYMGNLLQGDLGISFRTANRPVTELILERIGPSAQLGAQALILGTFVGLLLGIVAAIRHNTVIDYGSMFVSVIGISVPSFVFAALLQYYVGVKWGILPVAFWDSPAHTILPTISLSLGVTASIARFVRTEMLEVTGQDYVTLAKAKGLTGNAIVWKHMVRNAIIPAITILGPMTAALLTGTFVIEKIFAVPGLGELFVTSITLNDYSVIMGTTLFFSALFILIILLVDLLYGVVDPRIRLGGITDD</sequence>
<feature type="transmembrane region" description="Helical" evidence="7">
    <location>
        <begin position="272"/>
        <end position="295"/>
    </location>
</feature>
<keyword evidence="5 7" id="KW-1133">Transmembrane helix</keyword>
<dbReference type="NCBIfam" id="NF045471">
    <property type="entry name" value="Opp3B"/>
    <property type="match status" value="1"/>
</dbReference>
<dbReference type="PANTHER" id="PTHR43163">
    <property type="entry name" value="DIPEPTIDE TRANSPORT SYSTEM PERMEASE PROTEIN DPPB-RELATED"/>
    <property type="match status" value="1"/>
</dbReference>
<keyword evidence="4 7" id="KW-0812">Transmembrane</keyword>
<keyword evidence="6 7" id="KW-0472">Membrane</keyword>
<proteinExistence type="inferred from homology"/>
<dbReference type="OrthoDB" id="9773683at2"/>
<protein>
    <submittedName>
        <fullName evidence="9">Oligopeptide transport system permease protein oppB</fullName>
    </submittedName>
</protein>
<feature type="transmembrane region" description="Helical" evidence="7">
    <location>
        <begin position="100"/>
        <end position="121"/>
    </location>
</feature>
<evidence type="ECO:0000256" key="7">
    <source>
        <dbReference type="RuleBase" id="RU363032"/>
    </source>
</evidence>
<gene>
    <name evidence="9" type="primary">oppB</name>
    <name evidence="9" type="ORF">NCTC13163_02023</name>
</gene>
<dbReference type="Pfam" id="PF19300">
    <property type="entry name" value="BPD_transp_1_N"/>
    <property type="match status" value="1"/>
</dbReference>
<name>A0A377FV15_9BACL</name>
<feature type="domain" description="ABC transmembrane type-1" evidence="8">
    <location>
        <begin position="94"/>
        <end position="295"/>
    </location>
</feature>
<comment type="subcellular location">
    <subcellularLocation>
        <location evidence="1 7">Cell membrane</location>
        <topology evidence="1 7">Multi-pass membrane protein</topology>
    </subcellularLocation>
</comment>
<comment type="similarity">
    <text evidence="7">Belongs to the binding-protein-dependent transport system permease family.</text>
</comment>
<evidence type="ECO:0000256" key="6">
    <source>
        <dbReference type="ARBA" id="ARBA00023136"/>
    </source>
</evidence>